<dbReference type="SMART" id="SM00778">
    <property type="entry name" value="Prim_Zn_Ribbon"/>
    <property type="match status" value="1"/>
</dbReference>
<feature type="region of interest" description="Disordered" evidence="1">
    <location>
        <begin position="103"/>
        <end position="123"/>
    </location>
</feature>
<evidence type="ECO:0000256" key="1">
    <source>
        <dbReference type="SAM" id="MobiDB-lite"/>
    </source>
</evidence>
<dbReference type="InterPro" id="IPR006171">
    <property type="entry name" value="TOPRIM_dom"/>
</dbReference>
<protein>
    <submittedName>
        <fullName evidence="3">DNA primase</fullName>
    </submittedName>
</protein>
<dbReference type="Pfam" id="PF23639">
    <property type="entry name" value="DUF7146"/>
    <property type="match status" value="1"/>
</dbReference>
<name>A0A189PGB7_AERSS</name>
<reference evidence="3" key="1">
    <citation type="submission" date="2015-06" db="EMBL/GenBank/DDBJ databases">
        <title>Antimicrobial resistance-carrying plasmid pAsa4 variants found in Aeromonas salmonicida subsp. salmonicida: general architecture, construction blocks and gene elimination.</title>
        <authorList>
            <person name="Tanaka K.H."/>
            <person name="Vincent A.T."/>
            <person name="Trudel M.V."/>
            <person name="Paquet V.E."/>
            <person name="Frenette M."/>
            <person name="Charette S.J."/>
        </authorList>
    </citation>
    <scope>NUCLEOTIDE SEQUENCE</scope>
    <source>
        <strain evidence="3">01-B522</strain>
        <plasmid evidence="3">pAsa4b</plasmid>
    </source>
</reference>
<geneLocation type="plasmid" evidence="3">
    <name>pAsa4b</name>
</geneLocation>
<proteinExistence type="predicted"/>
<dbReference type="Pfam" id="PF13362">
    <property type="entry name" value="Toprim_3"/>
    <property type="match status" value="1"/>
</dbReference>
<accession>A0A189PGB7</accession>
<dbReference type="RefSeq" id="WP_011899364.1">
    <property type="nucleotide sequence ID" value="NZ_JYFF01000036.1"/>
</dbReference>
<evidence type="ECO:0000259" key="2">
    <source>
        <dbReference type="SMART" id="SM00778"/>
    </source>
</evidence>
<dbReference type="GO" id="GO:0008270">
    <property type="term" value="F:zinc ion binding"/>
    <property type="evidence" value="ECO:0007669"/>
    <property type="project" value="InterPro"/>
</dbReference>
<dbReference type="AlphaFoldDB" id="A0A189PGB7"/>
<dbReference type="GO" id="GO:0004386">
    <property type="term" value="F:helicase activity"/>
    <property type="evidence" value="ECO:0007669"/>
    <property type="project" value="InterPro"/>
</dbReference>
<keyword evidence="3" id="KW-0614">Plasmid</keyword>
<dbReference type="Pfam" id="PF08273">
    <property type="entry name" value="Zn_Ribbon_Prim"/>
    <property type="match status" value="1"/>
</dbReference>
<organism evidence="3">
    <name type="scientific">Aeromonas salmonicida subsp. salmonicida</name>
    <dbReference type="NCBI Taxonomy" id="29491"/>
    <lineage>
        <taxon>Bacteria</taxon>
        <taxon>Pseudomonadati</taxon>
        <taxon>Pseudomonadota</taxon>
        <taxon>Gammaproteobacteria</taxon>
        <taxon>Aeromonadales</taxon>
        <taxon>Aeromonadaceae</taxon>
        <taxon>Aeromonas</taxon>
    </lineage>
</organism>
<dbReference type="EMBL" id="KT033469">
    <property type="protein sequence ID" value="ALL42234.1"/>
    <property type="molecule type" value="Genomic_DNA"/>
</dbReference>
<dbReference type="InterPro" id="IPR034154">
    <property type="entry name" value="TOPRIM_DnaG/twinkle"/>
</dbReference>
<dbReference type="InterPro" id="IPR055570">
    <property type="entry name" value="DUF7146"/>
</dbReference>
<dbReference type="InterPro" id="IPR013237">
    <property type="entry name" value="Phage_T7_Gp4_N"/>
</dbReference>
<dbReference type="PATRIC" id="fig|29491.15.peg.60"/>
<feature type="domain" description="DNA primase/helicase Gp4 N-terminal Bacteriophage T7-like" evidence="2">
    <location>
        <begin position="36"/>
        <end position="74"/>
    </location>
</feature>
<dbReference type="CDD" id="cd01029">
    <property type="entry name" value="TOPRIM_primases"/>
    <property type="match status" value="1"/>
</dbReference>
<dbReference type="SUPFAM" id="SSF57783">
    <property type="entry name" value="Zinc beta-ribbon"/>
    <property type="match status" value="1"/>
</dbReference>
<sequence>MSYYKADTVRNAAVGNWLFILAALAPHLEPALRKPGRHVGCPIHGGRDGFRLFKDVHETGGGVCNTCGAFHDGFELLMWINNLDFKQCLIEVGEYLGVEKEDNQTQQPTLKPARAPAQASPVQQGPVMVNNKLREGKPHKVVSGTLIAHGQAPFDHKEENELNYFAELRTKSNHERTCWGVDLERAISESGVQLGDEIVMTNLGREPVTVLIQVKDEQGNVVKEQPMQTHRNTWVVERSNATVTEFRARSNGGVEPVHGCEVAMPVAAEQPVVPEAQAAITNQKVVPMFREQPKPWLLELQEEMAKRMERERAYSARLREKIEKIWEGCVPYSCRITEPMRLYLQSRELVFNVDEVEKSDCLRFHPEMAYYDEDGNEVGKFPAIVCAIRDVDGNLVTLHRTYLSKSGKKAKVVNAKKMMPIPDGLDVNGAAVRLGEPTEGILGLAEGLETALSAYRVTQIPVWSTVNATLMESVKIPAGVHTVLIWADKDKSVTGEKSANVLKAKLEKLGIQVYVLLPKLPIPAKAKGVDWNDVLMSQGTLGFPNARYLRDFIARRRAEYGRS</sequence>
<evidence type="ECO:0000313" key="3">
    <source>
        <dbReference type="EMBL" id="ALL42234.1"/>
    </source>
</evidence>
<dbReference type="OMA" id="YKADTVR"/>